<evidence type="ECO:0000313" key="19">
    <source>
        <dbReference type="EMBL" id="TFE72044.1"/>
    </source>
</evidence>
<dbReference type="FunFam" id="3.30.470.20:FF:000017">
    <property type="entry name" value="Phosphoenolpyruvate synthase"/>
    <property type="match status" value="1"/>
</dbReference>
<evidence type="ECO:0000256" key="11">
    <source>
        <dbReference type="ARBA" id="ARBA00022840"/>
    </source>
</evidence>
<keyword evidence="7 15" id="KW-0808">Transferase</keyword>
<evidence type="ECO:0000256" key="6">
    <source>
        <dbReference type="ARBA" id="ARBA00021623"/>
    </source>
</evidence>
<evidence type="ECO:0000256" key="10">
    <source>
        <dbReference type="ARBA" id="ARBA00022777"/>
    </source>
</evidence>
<dbReference type="InterPro" id="IPR015813">
    <property type="entry name" value="Pyrv/PenolPyrv_kinase-like_dom"/>
</dbReference>
<name>A0A4Y8PHB7_9BACT</name>
<proteinExistence type="inferred from homology"/>
<comment type="catalytic activity">
    <reaction evidence="14 15">
        <text>pyruvate + ATP + H2O = phosphoenolpyruvate + AMP + phosphate + 2 H(+)</text>
        <dbReference type="Rhea" id="RHEA:11364"/>
        <dbReference type="ChEBI" id="CHEBI:15361"/>
        <dbReference type="ChEBI" id="CHEBI:15377"/>
        <dbReference type="ChEBI" id="CHEBI:15378"/>
        <dbReference type="ChEBI" id="CHEBI:30616"/>
        <dbReference type="ChEBI" id="CHEBI:43474"/>
        <dbReference type="ChEBI" id="CHEBI:58702"/>
        <dbReference type="ChEBI" id="CHEBI:456215"/>
        <dbReference type="EC" id="2.7.9.2"/>
    </reaction>
</comment>
<organism evidence="19 20">
    <name type="scientific">Methylacidiphilum caldifontis</name>
    <dbReference type="NCBI Taxonomy" id="2795386"/>
    <lineage>
        <taxon>Bacteria</taxon>
        <taxon>Pseudomonadati</taxon>
        <taxon>Verrucomicrobiota</taxon>
        <taxon>Methylacidiphilae</taxon>
        <taxon>Methylacidiphilales</taxon>
        <taxon>Methylacidiphilaceae</taxon>
        <taxon>Methylacidiphilum (ex Ratnadevi et al. 2023)</taxon>
    </lineage>
</organism>
<reference evidence="19 20" key="1">
    <citation type="submission" date="2016-05" db="EMBL/GenBank/DDBJ databases">
        <title>Diversity and Homogeneity among Thermoacidophilic Verrucomicrobia Methanotrophs Linked with Geographical Origin.</title>
        <authorList>
            <person name="Erikstad H.-A."/>
            <person name="Smestad N.B."/>
            <person name="Ceballos R.M."/>
            <person name="Birkeland N.-K."/>
        </authorList>
    </citation>
    <scope>NUCLEOTIDE SEQUENCE [LARGE SCALE GENOMIC DNA]</scope>
    <source>
        <strain evidence="19 20">Phi</strain>
    </source>
</reference>
<evidence type="ECO:0000259" key="16">
    <source>
        <dbReference type="Pfam" id="PF00391"/>
    </source>
</evidence>
<evidence type="ECO:0000256" key="14">
    <source>
        <dbReference type="ARBA" id="ARBA00047700"/>
    </source>
</evidence>
<keyword evidence="19" id="KW-0670">Pyruvate</keyword>
<dbReference type="SUPFAM" id="SSF51621">
    <property type="entry name" value="Phosphoenolpyruvate/pyruvate domain"/>
    <property type="match status" value="1"/>
</dbReference>
<evidence type="ECO:0000259" key="18">
    <source>
        <dbReference type="Pfam" id="PF02896"/>
    </source>
</evidence>
<evidence type="ECO:0000313" key="20">
    <source>
        <dbReference type="Proteomes" id="UP000297713"/>
    </source>
</evidence>
<evidence type="ECO:0000256" key="7">
    <source>
        <dbReference type="ARBA" id="ARBA00022679"/>
    </source>
</evidence>
<dbReference type="InterPro" id="IPR008279">
    <property type="entry name" value="PEP-util_enz_mobile_dom"/>
</dbReference>
<dbReference type="FunFam" id="3.30.1490.20:FF:000010">
    <property type="entry name" value="Phosphoenolpyruvate synthase"/>
    <property type="match status" value="1"/>
</dbReference>
<feature type="domain" description="PEP-utilising enzyme mobile" evidence="16">
    <location>
        <begin position="403"/>
        <end position="474"/>
    </location>
</feature>
<evidence type="ECO:0000256" key="9">
    <source>
        <dbReference type="ARBA" id="ARBA00022741"/>
    </source>
</evidence>
<dbReference type="SUPFAM" id="SSF52009">
    <property type="entry name" value="Phosphohistidine domain"/>
    <property type="match status" value="1"/>
</dbReference>
<dbReference type="Gene3D" id="3.20.20.60">
    <property type="entry name" value="Phosphoenolpyruvate-binding domains"/>
    <property type="match status" value="1"/>
</dbReference>
<protein>
    <recommendedName>
        <fullName evidence="6 15">Phosphoenolpyruvate synthase</fullName>
        <shortName evidence="15">PEP synthase</shortName>
        <ecNumber evidence="5 15">2.7.9.2</ecNumber>
    </recommendedName>
    <alternativeName>
        <fullName evidence="13 15">Pyruvate, water dikinase</fullName>
    </alternativeName>
</protein>
<dbReference type="RefSeq" id="WP_134439081.1">
    <property type="nucleotide sequence ID" value="NZ_LXQC01000046.1"/>
</dbReference>
<dbReference type="Gene3D" id="3.30.470.20">
    <property type="entry name" value="ATP-grasp fold, B domain"/>
    <property type="match status" value="1"/>
</dbReference>
<dbReference type="InterPro" id="IPR013815">
    <property type="entry name" value="ATP_grasp_subdomain_1"/>
</dbReference>
<accession>A0A4Y8PHB7</accession>
<dbReference type="UniPathway" id="UPA00138"/>
<dbReference type="Pfam" id="PF02896">
    <property type="entry name" value="PEP-utilizers_C"/>
    <property type="match status" value="1"/>
</dbReference>
<dbReference type="PROSITE" id="PS00370">
    <property type="entry name" value="PEP_ENZYMES_PHOS_SITE"/>
    <property type="match status" value="1"/>
</dbReference>
<dbReference type="NCBIfam" id="NF005057">
    <property type="entry name" value="PRK06464.1"/>
    <property type="match status" value="1"/>
</dbReference>
<sequence>MSIKGEVCNCTDYVLWFNQITIEDIAIVGGKNASLGEMMKELSPFGINIPNGFAITSLAYEQFINFNNIRDEINNKISQINYSDLSSIKENSQYIRNLIINSKIPYKYKKEVITAYKYLSKDAEVDEVDVAVRSSANIEDLPLASFAGQLDTYLNIKGVDHLFNAIKYCYASLYTERAILYRKEMGYENDNISMSVGIQRMVRSDLACSGVMFTIDPKSGFKKIVLISASYGLGESIVQGIVNPDEYYVFKPTLMKGYKPIIQKRIGSKDIKLIYDVQSENVLNNVYVKNVSVPEDDRNKYVLSDNEILLLSQWACLIEEHYTRRNGRYTPMDIEWAKDGLSDKLFILQARPETVHRDKSKKTIEIFQIKRQGSLLVEGKAIGEKISQGKVRVIKDLQQIDQFQPGEVLVVEKTDPDWEPILKKAAAIVTDRGGRTCHAAIVSRELGVPAVVGTETATKVLRDGMVVTVCCAEGEIGKVYEGEIPYTIEKINLVEIPSTKTKILINIGNPQEAFDFSFLPNDGVGLAREEFLLTNYVKVHPMALVNFEKLREGTEKTKIRQLTQHYPQKTDYFVEKLAEGIGMIAAAFYPKDVIVRLSDFKSNEYANLLGGVDFEPVERNPMIGFRGASRYYHPYYRQGFALECMAIKKARESFGLINIKVMIPFVRTVEEGKRVIEELAKNGLRKGENGLEIYMMCEVPSNVILAEAFCEIFDGFSIGSNDLTQFVLGVDRDSEIISSLYDERNEAVKRMIATVIQVAKEKKRKIGICGEAPSNYPDFLEFIIKQGINSISVNPNSVYTTLLKVSEIEKNIEKT</sequence>
<evidence type="ECO:0000256" key="12">
    <source>
        <dbReference type="ARBA" id="ARBA00022842"/>
    </source>
</evidence>
<keyword evidence="10 15" id="KW-0418">Kinase</keyword>
<dbReference type="PROSITE" id="PS00742">
    <property type="entry name" value="PEP_ENZYMES_2"/>
    <property type="match status" value="1"/>
</dbReference>
<dbReference type="InterPro" id="IPR018274">
    <property type="entry name" value="PEP_util_AS"/>
</dbReference>
<evidence type="ECO:0000256" key="2">
    <source>
        <dbReference type="ARBA" id="ARBA00002988"/>
    </source>
</evidence>
<keyword evidence="11 15" id="KW-0067">ATP-binding</keyword>
<dbReference type="GO" id="GO:0008986">
    <property type="term" value="F:pyruvate, water dikinase activity"/>
    <property type="evidence" value="ECO:0007669"/>
    <property type="project" value="UniProtKB-EC"/>
</dbReference>
<evidence type="ECO:0000256" key="15">
    <source>
        <dbReference type="PIRNR" id="PIRNR000854"/>
    </source>
</evidence>
<evidence type="ECO:0000256" key="8">
    <source>
        <dbReference type="ARBA" id="ARBA00022723"/>
    </source>
</evidence>
<dbReference type="PIRSF" id="PIRSF000854">
    <property type="entry name" value="PEP_synthase"/>
    <property type="match status" value="1"/>
</dbReference>
<dbReference type="Pfam" id="PF01326">
    <property type="entry name" value="PPDK_N"/>
    <property type="match status" value="1"/>
</dbReference>
<dbReference type="InterPro" id="IPR006319">
    <property type="entry name" value="PEP_synth"/>
</dbReference>
<dbReference type="EC" id="2.7.9.2" evidence="5 15"/>
<comment type="pathway">
    <text evidence="3 15">Carbohydrate biosynthesis; gluconeogenesis.</text>
</comment>
<dbReference type="SUPFAM" id="SSF56059">
    <property type="entry name" value="Glutathione synthetase ATP-binding domain-like"/>
    <property type="match status" value="1"/>
</dbReference>
<evidence type="ECO:0000256" key="5">
    <source>
        <dbReference type="ARBA" id="ARBA00011996"/>
    </source>
</evidence>
<dbReference type="InterPro" id="IPR000121">
    <property type="entry name" value="PEP_util_C"/>
</dbReference>
<dbReference type="InterPro" id="IPR036637">
    <property type="entry name" value="Phosphohistidine_dom_sf"/>
</dbReference>
<evidence type="ECO:0000256" key="3">
    <source>
        <dbReference type="ARBA" id="ARBA00004742"/>
    </source>
</evidence>
<dbReference type="OrthoDB" id="9765468at2"/>
<dbReference type="EMBL" id="LXQC01000046">
    <property type="protein sequence ID" value="TFE72044.1"/>
    <property type="molecule type" value="Genomic_DNA"/>
</dbReference>
<dbReference type="Gene3D" id="3.50.30.10">
    <property type="entry name" value="Phosphohistidine domain"/>
    <property type="match status" value="1"/>
</dbReference>
<keyword evidence="8 15" id="KW-0479">Metal-binding</keyword>
<feature type="domain" description="Pyruvate phosphate dikinase AMP/ATP-binding" evidence="17">
    <location>
        <begin position="26"/>
        <end position="364"/>
    </location>
</feature>
<keyword evidence="20" id="KW-1185">Reference proteome</keyword>
<dbReference type="AlphaFoldDB" id="A0A4Y8PHB7"/>
<comment type="cofactor">
    <cofactor evidence="1 15">
        <name>Mg(2+)</name>
        <dbReference type="ChEBI" id="CHEBI:18420"/>
    </cofactor>
</comment>
<evidence type="ECO:0000256" key="13">
    <source>
        <dbReference type="ARBA" id="ARBA00033470"/>
    </source>
</evidence>
<feature type="domain" description="PEP-utilising enzyme C-terminal" evidence="18">
    <location>
        <begin position="496"/>
        <end position="807"/>
    </location>
</feature>
<comment type="function">
    <text evidence="2 15">Catalyzes the phosphorylation of pyruvate to phosphoenolpyruvate.</text>
</comment>
<dbReference type="PRINTS" id="PR01736">
    <property type="entry name" value="PHPHTRNFRASE"/>
</dbReference>
<dbReference type="NCBIfam" id="TIGR01418">
    <property type="entry name" value="PEP_synth"/>
    <property type="match status" value="1"/>
</dbReference>
<dbReference type="Gene3D" id="3.30.1490.20">
    <property type="entry name" value="ATP-grasp fold, A domain"/>
    <property type="match status" value="1"/>
</dbReference>
<evidence type="ECO:0000259" key="17">
    <source>
        <dbReference type="Pfam" id="PF01326"/>
    </source>
</evidence>
<dbReference type="GO" id="GO:0046872">
    <property type="term" value="F:metal ion binding"/>
    <property type="evidence" value="ECO:0007669"/>
    <property type="project" value="UniProtKB-KW"/>
</dbReference>
<evidence type="ECO:0000256" key="4">
    <source>
        <dbReference type="ARBA" id="ARBA00007837"/>
    </source>
</evidence>
<dbReference type="InterPro" id="IPR002192">
    <property type="entry name" value="PPDK_AMP/ATP-bd"/>
</dbReference>
<keyword evidence="9 15" id="KW-0547">Nucleotide-binding</keyword>
<gene>
    <name evidence="19" type="ORF">A7Q10_03780</name>
</gene>
<comment type="caution">
    <text evidence="19">The sequence shown here is derived from an EMBL/GenBank/DDBJ whole genome shotgun (WGS) entry which is preliminary data.</text>
</comment>
<dbReference type="GO" id="GO:0006094">
    <property type="term" value="P:gluconeogenesis"/>
    <property type="evidence" value="ECO:0007669"/>
    <property type="project" value="UniProtKB-UniPathway"/>
</dbReference>
<dbReference type="Proteomes" id="UP000297713">
    <property type="component" value="Unassembled WGS sequence"/>
</dbReference>
<dbReference type="InterPro" id="IPR023151">
    <property type="entry name" value="PEP_util_CS"/>
</dbReference>
<keyword evidence="12 15" id="KW-0460">Magnesium</keyword>
<dbReference type="GO" id="GO:0005524">
    <property type="term" value="F:ATP binding"/>
    <property type="evidence" value="ECO:0007669"/>
    <property type="project" value="UniProtKB-KW"/>
</dbReference>
<dbReference type="InterPro" id="IPR040442">
    <property type="entry name" value="Pyrv_kinase-like_dom_sf"/>
</dbReference>
<dbReference type="PANTHER" id="PTHR43030">
    <property type="entry name" value="PHOSPHOENOLPYRUVATE SYNTHASE"/>
    <property type="match status" value="1"/>
</dbReference>
<dbReference type="Pfam" id="PF00391">
    <property type="entry name" value="PEP-utilizers"/>
    <property type="match status" value="1"/>
</dbReference>
<dbReference type="PANTHER" id="PTHR43030:SF1">
    <property type="entry name" value="PHOSPHOENOLPYRUVATE SYNTHASE"/>
    <property type="match status" value="1"/>
</dbReference>
<evidence type="ECO:0000256" key="1">
    <source>
        <dbReference type="ARBA" id="ARBA00001946"/>
    </source>
</evidence>
<comment type="similarity">
    <text evidence="4 15">Belongs to the PEP-utilizing enzyme family.</text>
</comment>